<feature type="coiled-coil region" evidence="10">
    <location>
        <begin position="46"/>
        <end position="130"/>
    </location>
</feature>
<evidence type="ECO:0000256" key="6">
    <source>
        <dbReference type="ARBA" id="ARBA00022989"/>
    </source>
</evidence>
<dbReference type="GO" id="GO:0000220">
    <property type="term" value="C:vacuolar proton-transporting V-type ATPase, V0 domain"/>
    <property type="evidence" value="ECO:0007669"/>
    <property type="project" value="InterPro"/>
</dbReference>
<dbReference type="PANTHER" id="PTHR11629:SF63">
    <property type="entry name" value="V-TYPE PROTON ATPASE SUBUNIT A"/>
    <property type="match status" value="1"/>
</dbReference>
<evidence type="ECO:0000256" key="2">
    <source>
        <dbReference type="ARBA" id="ARBA00009904"/>
    </source>
</evidence>
<dbReference type="EMBL" id="CAXITT010000238">
    <property type="protein sequence ID" value="CAL1536767.1"/>
    <property type="molecule type" value="Genomic_DNA"/>
</dbReference>
<evidence type="ECO:0000256" key="4">
    <source>
        <dbReference type="ARBA" id="ARBA00022692"/>
    </source>
</evidence>
<feature type="transmembrane region" description="Helical" evidence="9">
    <location>
        <begin position="545"/>
        <end position="563"/>
    </location>
</feature>
<proteinExistence type="inferred from homology"/>
<dbReference type="AlphaFoldDB" id="A0AAV2HRP9"/>
<name>A0AAV2HRP9_LYMST</name>
<keyword evidence="7 9" id="KW-0406">Ion transport</keyword>
<comment type="similarity">
    <text evidence="2 9">Belongs to the V-ATPase 116 kDa subunit family.</text>
</comment>
<dbReference type="GO" id="GO:0046961">
    <property type="term" value="F:proton-transporting ATPase activity, rotational mechanism"/>
    <property type="evidence" value="ECO:0007669"/>
    <property type="project" value="InterPro"/>
</dbReference>
<feature type="transmembrane region" description="Helical" evidence="9">
    <location>
        <begin position="651"/>
        <end position="669"/>
    </location>
</feature>
<accession>A0AAV2HRP9</accession>
<keyword evidence="10" id="KW-0175">Coiled coil</keyword>
<reference evidence="11 12" key="1">
    <citation type="submission" date="2024-04" db="EMBL/GenBank/DDBJ databases">
        <authorList>
            <consortium name="Genoscope - CEA"/>
            <person name="William W."/>
        </authorList>
    </citation>
    <scope>NUCLEOTIDE SEQUENCE [LARGE SCALE GENOMIC DNA]</scope>
</reference>
<organism evidence="11 12">
    <name type="scientific">Lymnaea stagnalis</name>
    <name type="common">Great pond snail</name>
    <name type="synonym">Helix stagnalis</name>
    <dbReference type="NCBI Taxonomy" id="6523"/>
    <lineage>
        <taxon>Eukaryota</taxon>
        <taxon>Metazoa</taxon>
        <taxon>Spiralia</taxon>
        <taxon>Lophotrochozoa</taxon>
        <taxon>Mollusca</taxon>
        <taxon>Gastropoda</taxon>
        <taxon>Heterobranchia</taxon>
        <taxon>Euthyneura</taxon>
        <taxon>Panpulmonata</taxon>
        <taxon>Hygrophila</taxon>
        <taxon>Lymnaeoidea</taxon>
        <taxon>Lymnaeidae</taxon>
        <taxon>Lymnaea</taxon>
    </lineage>
</organism>
<gene>
    <name evidence="11" type="ORF">GSLYS_00010680001</name>
</gene>
<keyword evidence="6 9" id="KW-1133">Transmembrane helix</keyword>
<evidence type="ECO:0000256" key="1">
    <source>
        <dbReference type="ARBA" id="ARBA00004141"/>
    </source>
</evidence>
<feature type="transmembrane region" description="Helical" evidence="9">
    <location>
        <begin position="456"/>
        <end position="474"/>
    </location>
</feature>
<evidence type="ECO:0000256" key="5">
    <source>
        <dbReference type="ARBA" id="ARBA00022781"/>
    </source>
</evidence>
<comment type="caution">
    <text evidence="11">The sequence shown here is derived from an EMBL/GenBank/DDBJ whole genome shotgun (WGS) entry which is preliminary data.</text>
</comment>
<dbReference type="GO" id="GO:0005886">
    <property type="term" value="C:plasma membrane"/>
    <property type="evidence" value="ECO:0007669"/>
    <property type="project" value="TreeGrafter"/>
</dbReference>
<keyword evidence="4 9" id="KW-0812">Transmembrane</keyword>
<keyword evidence="12" id="KW-1185">Reference proteome</keyword>
<comment type="subcellular location">
    <subcellularLocation>
        <location evidence="1">Membrane</location>
        <topology evidence="1">Multi-pass membrane protein</topology>
    </subcellularLocation>
</comment>
<dbReference type="InterPro" id="IPR026028">
    <property type="entry name" value="V-type_ATPase_116kDa_su_euka"/>
</dbReference>
<evidence type="ECO:0000256" key="9">
    <source>
        <dbReference type="RuleBase" id="RU361189"/>
    </source>
</evidence>
<dbReference type="Pfam" id="PF01496">
    <property type="entry name" value="V_ATPase_I"/>
    <property type="match status" value="1"/>
</dbReference>
<feature type="transmembrane region" description="Helical" evidence="9">
    <location>
        <begin position="575"/>
        <end position="598"/>
    </location>
</feature>
<comment type="function">
    <text evidence="9">Essential component of the vacuolar proton pump (V-ATPase), a multimeric enzyme that catalyzes the translocation of protons across the membranes. Required for assembly and activity of the V-ATPase.</text>
</comment>
<evidence type="ECO:0000313" key="12">
    <source>
        <dbReference type="Proteomes" id="UP001497497"/>
    </source>
</evidence>
<evidence type="ECO:0000256" key="7">
    <source>
        <dbReference type="ARBA" id="ARBA00023065"/>
    </source>
</evidence>
<evidence type="ECO:0000313" key="11">
    <source>
        <dbReference type="EMBL" id="CAL1536767.1"/>
    </source>
</evidence>
<keyword evidence="5 9" id="KW-0375">Hydrogen ion transport</keyword>
<evidence type="ECO:0000256" key="8">
    <source>
        <dbReference type="ARBA" id="ARBA00023136"/>
    </source>
</evidence>
<keyword evidence="8 9" id="KW-0472">Membrane</keyword>
<dbReference type="InterPro" id="IPR002490">
    <property type="entry name" value="V-ATPase_116kDa_su"/>
</dbReference>
<dbReference type="GO" id="GO:0007035">
    <property type="term" value="P:vacuolar acidification"/>
    <property type="evidence" value="ECO:0007669"/>
    <property type="project" value="TreeGrafter"/>
</dbReference>
<dbReference type="PIRSF" id="PIRSF001293">
    <property type="entry name" value="ATP6V0A1"/>
    <property type="match status" value="1"/>
</dbReference>
<sequence length="889" mass="101574">MAMESLLRSEKMTLCQMFLQSEAAYTCVSELGELGLVQFRDLNPEVNAFQRKFVNEIRRCEEMERKLRFLEKEINKDGIPMLNTGDNPDAPAPREMIDLEATFEKLENEMKEVNSNSEALKRNFLELTELKHILRKTQTFFDEALEQHQALHDPSLTEERVGLLGDEQVARAGQPMRLGFVAGVILRERIPSFEVMLWRICRGNVFLRQAEIDSPMEDPVTGDSVHKSVFILFFQGEQLKARIKKICEGYRATLYPCPETQTERREMAIGVMTRIEDLNTVLGQTQDHRHRVLVAAAKNIKVWFIKVRKIKAIYHTLNQFNLDVTQKCLIAECWCPVSDLDRIQQALRRGTERSGSSVPSIINCMQSRMVPPTYNRCNKFTQGFQNIVDAYGVACYREVNPAPFTCITFPFLFAVMFGDMGHGLIMFLFALFLVLKEKTLEAKKNQNEIFSTFFGGRYIILLMGAFSMYTGFIYNDIFSKPLNLFGCSWNLNYPGLDHDLLDKGGKITMDPNKTFLGSPYPMGVDPIWQLSSNKIAFTNSLKEKMSVILGVSHMFFGISLSFLNHRHFKKPLNIIFDFIPMVVFLFCMFGYLIIMLFVKWIKYPPSQSHEAPSLLIGLIDMFLFNYGKYVSPGEPINGDQKQLIYSGQPGFQSFLVVLAVLCVPWMMLGKPFYLRYINKYGQVCGGSCVQSDVEDDEEVMFLKIKDPARVPLTSPTNINSSTHQFRHQPLSVNSGDLLNGEEVTHNLENGPLHTEEGADEEHFEFSEVFIHQAIHTIEFCLGCISHTASYLRLWALSLAHAQLSEVLWQMVLRIGFSISTAWGSIILFFVFQIWAGMTVVILVLMEGLSAFLHALRLHWVEFQSKFYDGSGHKFTPFSFSHIVDTGVDD</sequence>
<evidence type="ECO:0000256" key="3">
    <source>
        <dbReference type="ARBA" id="ARBA00022448"/>
    </source>
</evidence>
<dbReference type="GO" id="GO:0051117">
    <property type="term" value="F:ATPase binding"/>
    <property type="evidence" value="ECO:0007669"/>
    <property type="project" value="TreeGrafter"/>
</dbReference>
<dbReference type="PANTHER" id="PTHR11629">
    <property type="entry name" value="VACUOLAR PROTON ATPASES"/>
    <property type="match status" value="1"/>
</dbReference>
<evidence type="ECO:0000256" key="10">
    <source>
        <dbReference type="SAM" id="Coils"/>
    </source>
</evidence>
<keyword evidence="3 9" id="KW-0813">Transport</keyword>
<dbReference type="Proteomes" id="UP001497497">
    <property type="component" value="Unassembled WGS sequence"/>
</dbReference>
<protein>
    <recommendedName>
        <fullName evidence="9">V-type proton ATPase subunit a</fullName>
    </recommendedName>
</protein>
<feature type="transmembrane region" description="Helical" evidence="9">
    <location>
        <begin position="411"/>
        <end position="435"/>
    </location>
</feature>